<dbReference type="RefSeq" id="WP_301126098.1">
    <property type="nucleotide sequence ID" value="NZ_JAUHPV010000002.1"/>
</dbReference>
<evidence type="ECO:0000313" key="4">
    <source>
        <dbReference type="Proteomes" id="UP001172738"/>
    </source>
</evidence>
<proteinExistence type="predicted"/>
<keyword evidence="1" id="KW-0812">Transmembrane</keyword>
<evidence type="ECO:0000313" key="3">
    <source>
        <dbReference type="EMBL" id="MDN4471927.1"/>
    </source>
</evidence>
<organism evidence="3 4">
    <name type="scientific">Demequina zhanjiangensis</name>
    <dbReference type="NCBI Taxonomy" id="3051659"/>
    <lineage>
        <taxon>Bacteria</taxon>
        <taxon>Bacillati</taxon>
        <taxon>Actinomycetota</taxon>
        <taxon>Actinomycetes</taxon>
        <taxon>Micrococcales</taxon>
        <taxon>Demequinaceae</taxon>
        <taxon>Demequina</taxon>
    </lineage>
</organism>
<name>A0ABT8FYM8_9MICO</name>
<accession>A0ABT8FYM8</accession>
<feature type="transmembrane region" description="Helical" evidence="1">
    <location>
        <begin position="25"/>
        <end position="44"/>
    </location>
</feature>
<reference evidence="3" key="1">
    <citation type="submission" date="2023-06" db="EMBL/GenBank/DDBJ databases">
        <title>SYSU T00b26.</title>
        <authorList>
            <person name="Gao L."/>
            <person name="Fang B.-Z."/>
            <person name="Li W.-J."/>
        </authorList>
    </citation>
    <scope>NUCLEOTIDE SEQUENCE</scope>
    <source>
        <strain evidence="3">SYSU T00b26</strain>
    </source>
</reference>
<dbReference type="InterPro" id="IPR006976">
    <property type="entry name" value="VanZ-like"/>
</dbReference>
<evidence type="ECO:0000259" key="2">
    <source>
        <dbReference type="Pfam" id="PF04892"/>
    </source>
</evidence>
<comment type="caution">
    <text evidence="3">The sequence shown here is derived from an EMBL/GenBank/DDBJ whole genome shotgun (WGS) entry which is preliminary data.</text>
</comment>
<evidence type="ECO:0000256" key="1">
    <source>
        <dbReference type="SAM" id="Phobius"/>
    </source>
</evidence>
<dbReference type="EMBL" id="JAUHPV010000002">
    <property type="protein sequence ID" value="MDN4471927.1"/>
    <property type="molecule type" value="Genomic_DNA"/>
</dbReference>
<keyword evidence="4" id="KW-1185">Reference proteome</keyword>
<keyword evidence="1" id="KW-1133">Transmembrane helix</keyword>
<feature type="domain" description="VanZ-like" evidence="2">
    <location>
        <begin position="32"/>
        <end position="143"/>
    </location>
</feature>
<protein>
    <submittedName>
        <fullName evidence="3">VanZ family protein</fullName>
    </submittedName>
</protein>
<gene>
    <name evidence="3" type="ORF">QQX04_02835</name>
</gene>
<keyword evidence="1" id="KW-0472">Membrane</keyword>
<dbReference type="Proteomes" id="UP001172738">
    <property type="component" value="Unassembled WGS sequence"/>
</dbReference>
<feature type="transmembrane region" description="Helical" evidence="1">
    <location>
        <begin position="83"/>
        <end position="108"/>
    </location>
</feature>
<dbReference type="Pfam" id="PF04892">
    <property type="entry name" value="VanZ"/>
    <property type="match status" value="1"/>
</dbReference>
<sequence length="155" mass="16195">MPEPGPAPAVDAAPPRRRPLTGGDVAWGVGVVLYLGFVAFATLAPTPWATQGAQPHRGILDPEMWADPVTWTSGSPREFMLNVMLFVPVGLLAARFGVVRGFAASVALTFAIEVLQIPMPDRISDPRDLVANAAGAAFGVAVVASARRSALPSQP</sequence>